<keyword evidence="1" id="KW-1133">Transmembrane helix</keyword>
<name>X1J644_9ZZZZ</name>
<dbReference type="SUPFAM" id="SSF103473">
    <property type="entry name" value="MFS general substrate transporter"/>
    <property type="match status" value="1"/>
</dbReference>
<gene>
    <name evidence="2" type="ORF">S06H3_02808</name>
</gene>
<evidence type="ECO:0000256" key="1">
    <source>
        <dbReference type="SAM" id="Phobius"/>
    </source>
</evidence>
<protein>
    <recommendedName>
        <fullName evidence="3">MFS transporter</fullName>
    </recommendedName>
</protein>
<keyword evidence="1" id="KW-0472">Membrane</keyword>
<comment type="caution">
    <text evidence="2">The sequence shown here is derived from an EMBL/GenBank/DDBJ whole genome shotgun (WGS) entry which is preliminary data.</text>
</comment>
<evidence type="ECO:0000313" key="2">
    <source>
        <dbReference type="EMBL" id="GAH90186.1"/>
    </source>
</evidence>
<feature type="transmembrane region" description="Helical" evidence="1">
    <location>
        <begin position="12"/>
        <end position="35"/>
    </location>
</feature>
<organism evidence="2">
    <name type="scientific">marine sediment metagenome</name>
    <dbReference type="NCBI Taxonomy" id="412755"/>
    <lineage>
        <taxon>unclassified sequences</taxon>
        <taxon>metagenomes</taxon>
        <taxon>ecological metagenomes</taxon>
    </lineage>
</organism>
<dbReference type="AlphaFoldDB" id="X1J644"/>
<accession>X1J644</accession>
<reference evidence="2" key="1">
    <citation type="journal article" date="2014" name="Front. Microbiol.">
        <title>High frequency of phylogenetically diverse reductive dehalogenase-homologous genes in deep subseafloor sedimentary metagenomes.</title>
        <authorList>
            <person name="Kawai M."/>
            <person name="Futagami T."/>
            <person name="Toyoda A."/>
            <person name="Takaki Y."/>
            <person name="Nishi S."/>
            <person name="Hori S."/>
            <person name="Arai W."/>
            <person name="Tsubouchi T."/>
            <person name="Morono Y."/>
            <person name="Uchiyama I."/>
            <person name="Ito T."/>
            <person name="Fujiyama A."/>
            <person name="Inagaki F."/>
            <person name="Takami H."/>
        </authorList>
    </citation>
    <scope>NUCLEOTIDE SEQUENCE</scope>
    <source>
        <strain evidence="2">Expedition CK06-06</strain>
    </source>
</reference>
<dbReference type="InterPro" id="IPR036259">
    <property type="entry name" value="MFS_trans_sf"/>
</dbReference>
<dbReference type="EMBL" id="BARV01000852">
    <property type="protein sequence ID" value="GAH90186.1"/>
    <property type="molecule type" value="Genomic_DNA"/>
</dbReference>
<evidence type="ECO:0008006" key="3">
    <source>
        <dbReference type="Google" id="ProtNLM"/>
    </source>
</evidence>
<dbReference type="PROSITE" id="PS51257">
    <property type="entry name" value="PROKAR_LIPOPROTEIN"/>
    <property type="match status" value="1"/>
</dbReference>
<keyword evidence="1" id="KW-0812">Transmembrane</keyword>
<sequence>MKLKRLHYGWLMVIIAACIMAVHAFAWYIFGIFLVPLTAEFNWERGAVSGAFSMFVKHLLS</sequence>
<proteinExistence type="predicted"/>